<organism evidence="3 4">
    <name type="scientific">Phyllotreta striolata</name>
    <name type="common">Striped flea beetle</name>
    <name type="synonym">Crioceris striolata</name>
    <dbReference type="NCBI Taxonomy" id="444603"/>
    <lineage>
        <taxon>Eukaryota</taxon>
        <taxon>Metazoa</taxon>
        <taxon>Ecdysozoa</taxon>
        <taxon>Arthropoda</taxon>
        <taxon>Hexapoda</taxon>
        <taxon>Insecta</taxon>
        <taxon>Pterygota</taxon>
        <taxon>Neoptera</taxon>
        <taxon>Endopterygota</taxon>
        <taxon>Coleoptera</taxon>
        <taxon>Polyphaga</taxon>
        <taxon>Cucujiformia</taxon>
        <taxon>Chrysomeloidea</taxon>
        <taxon>Chrysomelidae</taxon>
        <taxon>Galerucinae</taxon>
        <taxon>Alticini</taxon>
        <taxon>Phyllotreta</taxon>
    </lineage>
</organism>
<dbReference type="OrthoDB" id="10017659at2759"/>
<dbReference type="PANTHER" id="PTHR12419">
    <property type="entry name" value="OTU DOMAIN CONTAINING PROTEIN"/>
    <property type="match status" value="1"/>
</dbReference>
<dbReference type="EMBL" id="OU900105">
    <property type="protein sequence ID" value="CAG9856481.1"/>
    <property type="molecule type" value="Genomic_DNA"/>
</dbReference>
<feature type="region of interest" description="Disordered" evidence="1">
    <location>
        <begin position="345"/>
        <end position="378"/>
    </location>
</feature>
<evidence type="ECO:0000313" key="3">
    <source>
        <dbReference type="EMBL" id="CAG9856481.1"/>
    </source>
</evidence>
<dbReference type="InterPro" id="IPR003323">
    <property type="entry name" value="OTU_dom"/>
</dbReference>
<gene>
    <name evidence="3" type="ORF">PHYEVI_LOCUS2902</name>
</gene>
<dbReference type="InterPro" id="IPR049769">
    <property type="entry name" value="OTU_OTU"/>
</dbReference>
<name>A0A9N9XLS3_PHYSR</name>
<feature type="region of interest" description="Disordered" evidence="1">
    <location>
        <begin position="398"/>
        <end position="427"/>
    </location>
</feature>
<dbReference type="CDD" id="cd22753">
    <property type="entry name" value="OTU_ALG13-like"/>
    <property type="match status" value="1"/>
</dbReference>
<feature type="compositionally biased region" description="Low complexity" evidence="1">
    <location>
        <begin position="400"/>
        <end position="411"/>
    </location>
</feature>
<dbReference type="PANTHER" id="PTHR12419:SF10">
    <property type="entry name" value="DEUBIQUITINASE OTUD6B"/>
    <property type="match status" value="1"/>
</dbReference>
<keyword evidence="4" id="KW-1185">Reference proteome</keyword>
<dbReference type="Pfam" id="PF02338">
    <property type="entry name" value="OTU"/>
    <property type="match status" value="1"/>
</dbReference>
<feature type="region of interest" description="Disordered" evidence="1">
    <location>
        <begin position="527"/>
        <end position="557"/>
    </location>
</feature>
<evidence type="ECO:0000259" key="2">
    <source>
        <dbReference type="Pfam" id="PF02338"/>
    </source>
</evidence>
<evidence type="ECO:0000313" key="4">
    <source>
        <dbReference type="Proteomes" id="UP001153712"/>
    </source>
</evidence>
<dbReference type="GO" id="GO:0016579">
    <property type="term" value="P:protein deubiquitination"/>
    <property type="evidence" value="ECO:0007669"/>
    <property type="project" value="TreeGrafter"/>
</dbReference>
<proteinExistence type="predicted"/>
<dbReference type="InterPro" id="IPR038765">
    <property type="entry name" value="Papain-like_cys_pep_sf"/>
</dbReference>
<dbReference type="GO" id="GO:0004843">
    <property type="term" value="F:cysteine-type deubiquitinase activity"/>
    <property type="evidence" value="ECO:0007669"/>
    <property type="project" value="TreeGrafter"/>
</dbReference>
<dbReference type="AlphaFoldDB" id="A0A9N9XLS3"/>
<dbReference type="SUPFAM" id="SSF54001">
    <property type="entry name" value="Cysteine proteinases"/>
    <property type="match status" value="1"/>
</dbReference>
<dbReference type="InterPro" id="IPR050704">
    <property type="entry name" value="Peptidase_C85-like"/>
</dbReference>
<feature type="compositionally biased region" description="Basic residues" evidence="1">
    <location>
        <begin position="353"/>
        <end position="364"/>
    </location>
</feature>
<dbReference type="Proteomes" id="UP001153712">
    <property type="component" value="Chromosome 12"/>
</dbReference>
<protein>
    <recommendedName>
        <fullName evidence="2">OTU domain-containing protein</fullName>
    </recommendedName>
</protein>
<feature type="compositionally biased region" description="Polar residues" evidence="1">
    <location>
        <begin position="412"/>
        <end position="426"/>
    </location>
</feature>
<evidence type="ECO:0000256" key="1">
    <source>
        <dbReference type="SAM" id="MobiDB-lite"/>
    </source>
</evidence>
<accession>A0A9N9XLS3</accession>
<dbReference type="Gene3D" id="3.90.70.80">
    <property type="match status" value="1"/>
</dbReference>
<reference evidence="3" key="1">
    <citation type="submission" date="2022-01" db="EMBL/GenBank/DDBJ databases">
        <authorList>
            <person name="King R."/>
        </authorList>
    </citation>
    <scope>NUCLEOTIDE SEQUENCE</scope>
</reference>
<feature type="domain" description="OTU" evidence="2">
    <location>
        <begin position="33"/>
        <end position="127"/>
    </location>
</feature>
<feature type="compositionally biased region" description="Polar residues" evidence="1">
    <location>
        <begin position="535"/>
        <end position="550"/>
    </location>
</feature>
<sequence length="664" mass="76889">MMATKVGKKGNKTVDVWLDKLGLYRKNIAYDETCLFRAISEQLYNTQIHHEKIRRECVQHARENYEKFVDNIFSTKEDFFDHIERLEKHMVNCGDIELKVISEKYSRCIIIYDAKTNQQIYPFYNKNHTEQFSLCLMDGDHYDVVYQKDHIVTAGFCQSIVYKVLYENVFCIPDVDETVHNMLYDKGNIITQAELMMEKKKTLCESESESISDEKLVEEKLNSSVTVAPFPYKIAKALDPNIYRNIEYDSWSELRREFRLGEWYNGDERLILGTKCIYHDEKTNKDYDCYIQEFVKEGDKCMVYLTTTAEKRIVDYCTLSPEDDAKPWPLPFRFKKSVAIYPDASRQPEKNIPRIKKKKEKKRTKSESNISYTATSKPESGLKNVDAYVGVPLQIQNVNTSDESPETSTETQLNSEPLPTDGTATTDVEPGSYWYNNDYQWQPYVQQPASPYLWINNPPNASQNPFNFNLKPMVASAPVTPSIIPYHDPNYFYNHPVESYQAYPQWSTPAFELLPPRNRQENLVKQEATSEDAAISQQDVGRSTQENPESTEFDYRKNKKKLNVSILPTTETPNYDPGRFEMYTPVSPAMQYPQIHPSTPVVFTPVPPPMTEMMMPSSPATFIPSLEMPYMPSSPMVYPLSPPLTTWYPYSGVAPQEFVFPQKP</sequence>